<evidence type="ECO:0000313" key="3">
    <source>
        <dbReference type="Proteomes" id="UP000316476"/>
    </source>
</evidence>
<sequence>MDRRIGGVKHAIAKSRRQRQSRSQFQLASITPYAIHRDSAALTRIALSGDSMTCHPRPSDPRRASDQAARRCGRSSPERFAWVLAGFAIPGGTDGSADNGSADPTG</sequence>
<protein>
    <submittedName>
        <fullName evidence="2">Uncharacterized protein</fullName>
    </submittedName>
</protein>
<comment type="caution">
    <text evidence="2">The sequence shown here is derived from an EMBL/GenBank/DDBJ whole genome shotgun (WGS) entry which is preliminary data.</text>
</comment>
<evidence type="ECO:0000256" key="1">
    <source>
        <dbReference type="SAM" id="MobiDB-lite"/>
    </source>
</evidence>
<feature type="compositionally biased region" description="Basic residues" evidence="1">
    <location>
        <begin position="11"/>
        <end position="20"/>
    </location>
</feature>
<organism evidence="2 3">
    <name type="scientific">Crateriforma conspicua</name>
    <dbReference type="NCBI Taxonomy" id="2527996"/>
    <lineage>
        <taxon>Bacteria</taxon>
        <taxon>Pseudomonadati</taxon>
        <taxon>Planctomycetota</taxon>
        <taxon>Planctomycetia</taxon>
        <taxon>Planctomycetales</taxon>
        <taxon>Planctomycetaceae</taxon>
        <taxon>Crateriforma</taxon>
    </lineage>
</organism>
<evidence type="ECO:0000313" key="2">
    <source>
        <dbReference type="EMBL" id="TWU63381.1"/>
    </source>
</evidence>
<name>A0A5C6FT66_9PLAN</name>
<feature type="region of interest" description="Disordered" evidence="1">
    <location>
        <begin position="51"/>
        <end position="72"/>
    </location>
</feature>
<dbReference type="EMBL" id="SJPZ01000002">
    <property type="protein sequence ID" value="TWU63381.1"/>
    <property type="molecule type" value="Genomic_DNA"/>
</dbReference>
<accession>A0A5C6FT66</accession>
<proteinExistence type="predicted"/>
<gene>
    <name evidence="2" type="ORF">V7x_51210</name>
</gene>
<dbReference type="AlphaFoldDB" id="A0A5C6FT66"/>
<feature type="compositionally biased region" description="Basic and acidic residues" evidence="1">
    <location>
        <begin position="57"/>
        <end position="69"/>
    </location>
</feature>
<reference evidence="2 3" key="1">
    <citation type="submission" date="2019-02" db="EMBL/GenBank/DDBJ databases">
        <title>Deep-cultivation of Planctomycetes and their phenomic and genomic characterization uncovers novel biology.</title>
        <authorList>
            <person name="Wiegand S."/>
            <person name="Jogler M."/>
            <person name="Boedeker C."/>
            <person name="Pinto D."/>
            <person name="Vollmers J."/>
            <person name="Rivas-Marin E."/>
            <person name="Kohn T."/>
            <person name="Peeters S.H."/>
            <person name="Heuer A."/>
            <person name="Rast P."/>
            <person name="Oberbeckmann S."/>
            <person name="Bunk B."/>
            <person name="Jeske O."/>
            <person name="Meyerdierks A."/>
            <person name="Storesund J.E."/>
            <person name="Kallscheuer N."/>
            <person name="Luecker S."/>
            <person name="Lage O.M."/>
            <person name="Pohl T."/>
            <person name="Merkel B.J."/>
            <person name="Hornburger P."/>
            <person name="Mueller R.-W."/>
            <person name="Bruemmer F."/>
            <person name="Labrenz M."/>
            <person name="Spormann A.M."/>
            <person name="Op Den Camp H."/>
            <person name="Overmann J."/>
            <person name="Amann R."/>
            <person name="Jetten M.S.M."/>
            <person name="Mascher T."/>
            <person name="Medema M.H."/>
            <person name="Devos D.P."/>
            <person name="Kaster A.-K."/>
            <person name="Ovreas L."/>
            <person name="Rohde M."/>
            <person name="Galperin M.Y."/>
            <person name="Jogler C."/>
        </authorList>
    </citation>
    <scope>NUCLEOTIDE SEQUENCE [LARGE SCALE GENOMIC DNA]</scope>
    <source>
        <strain evidence="2 3">V7</strain>
    </source>
</reference>
<feature type="region of interest" description="Disordered" evidence="1">
    <location>
        <begin position="1"/>
        <end position="24"/>
    </location>
</feature>
<dbReference type="Proteomes" id="UP000316476">
    <property type="component" value="Unassembled WGS sequence"/>
</dbReference>